<comment type="caution">
    <text evidence="2">The sequence shown here is derived from an EMBL/GenBank/DDBJ whole genome shotgun (WGS) entry which is preliminary data.</text>
</comment>
<dbReference type="Proteomes" id="UP001501474">
    <property type="component" value="Unassembled WGS sequence"/>
</dbReference>
<name>A0ABN3EE55_9ACTN</name>
<proteinExistence type="predicted"/>
<accession>A0ABN3EE55</accession>
<gene>
    <name evidence="2" type="ORF">GCM10010104_60540</name>
</gene>
<evidence type="ECO:0000256" key="1">
    <source>
        <dbReference type="SAM" id="MobiDB-lite"/>
    </source>
</evidence>
<dbReference type="EMBL" id="BAAART010000166">
    <property type="protein sequence ID" value="GAA2255439.1"/>
    <property type="molecule type" value="Genomic_DNA"/>
</dbReference>
<protein>
    <submittedName>
        <fullName evidence="2">Uncharacterized protein</fullName>
    </submittedName>
</protein>
<keyword evidence="3" id="KW-1185">Reference proteome</keyword>
<evidence type="ECO:0000313" key="2">
    <source>
        <dbReference type="EMBL" id="GAA2255439.1"/>
    </source>
</evidence>
<reference evidence="2 3" key="1">
    <citation type="journal article" date="2019" name="Int. J. Syst. Evol. Microbiol.">
        <title>The Global Catalogue of Microorganisms (GCM) 10K type strain sequencing project: providing services to taxonomists for standard genome sequencing and annotation.</title>
        <authorList>
            <consortium name="The Broad Institute Genomics Platform"/>
            <consortium name="The Broad Institute Genome Sequencing Center for Infectious Disease"/>
            <person name="Wu L."/>
            <person name="Ma J."/>
        </authorList>
    </citation>
    <scope>NUCLEOTIDE SEQUENCE [LARGE SCALE GENOMIC DNA]</scope>
    <source>
        <strain evidence="2 3">JCM 3053</strain>
    </source>
</reference>
<organism evidence="2 3">
    <name type="scientific">Streptomyces indiaensis</name>
    <dbReference type="NCBI Taxonomy" id="284033"/>
    <lineage>
        <taxon>Bacteria</taxon>
        <taxon>Bacillati</taxon>
        <taxon>Actinomycetota</taxon>
        <taxon>Actinomycetes</taxon>
        <taxon>Kitasatosporales</taxon>
        <taxon>Streptomycetaceae</taxon>
        <taxon>Streptomyces</taxon>
    </lineage>
</organism>
<sequence length="61" mass="6566">MEEGSGPTGLRSDPTAQTLREIGTFTGPTRRYDLQLFRIIIPEITSHPGLSSGAGHDDRGV</sequence>
<feature type="region of interest" description="Disordered" evidence="1">
    <location>
        <begin position="1"/>
        <end position="24"/>
    </location>
</feature>
<evidence type="ECO:0000313" key="3">
    <source>
        <dbReference type="Proteomes" id="UP001501474"/>
    </source>
</evidence>